<dbReference type="KEGG" id="aplc:110973160"/>
<feature type="region of interest" description="Disordered" evidence="2">
    <location>
        <begin position="148"/>
        <end position="239"/>
    </location>
</feature>
<dbReference type="OMA" id="WHRDQRI"/>
<feature type="compositionally biased region" description="Basic and acidic residues" evidence="2">
    <location>
        <begin position="345"/>
        <end position="364"/>
    </location>
</feature>
<feature type="region of interest" description="Disordered" evidence="2">
    <location>
        <begin position="1"/>
        <end position="22"/>
    </location>
</feature>
<feature type="compositionally biased region" description="Polar residues" evidence="2">
    <location>
        <begin position="189"/>
        <end position="203"/>
    </location>
</feature>
<evidence type="ECO:0000256" key="2">
    <source>
        <dbReference type="SAM" id="MobiDB-lite"/>
    </source>
</evidence>
<feature type="compositionally biased region" description="Polar residues" evidence="2">
    <location>
        <begin position="8"/>
        <end position="22"/>
    </location>
</feature>
<protein>
    <submittedName>
        <fullName evidence="4">Uncharacterized protein LOC110973160</fullName>
    </submittedName>
</protein>
<dbReference type="GeneID" id="110973160"/>
<evidence type="ECO:0000256" key="1">
    <source>
        <dbReference type="SAM" id="Coils"/>
    </source>
</evidence>
<sequence length="511" mass="58022">MEEAGTLVTDNPNLNRGLSAGLSSTKEKSVSKVLMGLKHLKADDIGVLKYTRSSELGTQVKCSNHAHDVSSRKQVNMWHRDQRIAVAKLARGQQKMFRNLIRVQNEKRRIQRRAHIRKQREMQIELREKAVREREEAQDRLRNMIMTEVHNEKTLDDDDKVFPPPLPEISEERDKETTGGIKMDAGSTALKNGSSHFTRSSHSGDYLHSKETIHSSTTSQSTSRRSPSQNSLSSLRAIPNRETSEVLEMVTKANVPLIPSLKEKSVIKENGTGLISRPHFSREAIQTNVRTALEFEKGDINRNKVLPGIVTNISKDQSCQSYDEGTSYEGRDSVFEDDVTAVTDRAKDQATKETMKRKQSERSRSRNKYHIGIPNRTFRLPDYQAPVVTSVVQYHRNSAGSLVASEVAVKPASEEYKLPSRRAEYMVEKALEWERKREDKRQKKLKGFLDRMKEIGKRLTHVDLCLGAFADHKSCDELKSYVHYGQLQGVILNKTKSGTFLDVLNLLLGNQ</sequence>
<keyword evidence="3" id="KW-1185">Reference proteome</keyword>
<gene>
    <name evidence="4" type="primary">LOC110973160</name>
</gene>
<name>A0A8B7XFA0_ACAPL</name>
<proteinExistence type="predicted"/>
<accession>A0A8B7XFA0</accession>
<dbReference type="RefSeq" id="XP_022079434.1">
    <property type="nucleotide sequence ID" value="XM_022223742.1"/>
</dbReference>
<feature type="coiled-coil region" evidence="1">
    <location>
        <begin position="120"/>
        <end position="147"/>
    </location>
</feature>
<keyword evidence="1" id="KW-0175">Coiled coil</keyword>
<evidence type="ECO:0000313" key="3">
    <source>
        <dbReference type="Proteomes" id="UP000694845"/>
    </source>
</evidence>
<dbReference type="OrthoDB" id="10062122at2759"/>
<feature type="compositionally biased region" description="Low complexity" evidence="2">
    <location>
        <begin position="215"/>
        <end position="236"/>
    </location>
</feature>
<feature type="region of interest" description="Disordered" evidence="2">
    <location>
        <begin position="345"/>
        <end position="367"/>
    </location>
</feature>
<evidence type="ECO:0000313" key="4">
    <source>
        <dbReference type="RefSeq" id="XP_022079434.1"/>
    </source>
</evidence>
<reference evidence="4" key="1">
    <citation type="submission" date="2025-08" db="UniProtKB">
        <authorList>
            <consortium name="RefSeq"/>
        </authorList>
    </citation>
    <scope>IDENTIFICATION</scope>
</reference>
<organism evidence="3 4">
    <name type="scientific">Acanthaster planci</name>
    <name type="common">Crown-of-thorns starfish</name>
    <dbReference type="NCBI Taxonomy" id="133434"/>
    <lineage>
        <taxon>Eukaryota</taxon>
        <taxon>Metazoa</taxon>
        <taxon>Echinodermata</taxon>
        <taxon>Eleutherozoa</taxon>
        <taxon>Asterozoa</taxon>
        <taxon>Asteroidea</taxon>
        <taxon>Valvatacea</taxon>
        <taxon>Valvatida</taxon>
        <taxon>Acanthasteridae</taxon>
        <taxon>Acanthaster</taxon>
    </lineage>
</organism>
<dbReference type="Proteomes" id="UP000694845">
    <property type="component" value="Unplaced"/>
</dbReference>
<dbReference type="AlphaFoldDB" id="A0A8B7XFA0"/>